<comment type="caution">
    <text evidence="2">The sequence shown here is derived from an EMBL/GenBank/DDBJ whole genome shotgun (WGS) entry which is preliminary data.</text>
</comment>
<accession>A0A2M8IX99</accession>
<dbReference type="OrthoDB" id="7875768at2"/>
<dbReference type="AlphaFoldDB" id="A0A2M8IX99"/>
<feature type="compositionally biased region" description="Acidic residues" evidence="1">
    <location>
        <begin position="514"/>
        <end position="530"/>
    </location>
</feature>
<gene>
    <name evidence="2" type="ORF">CVM52_18475</name>
</gene>
<proteinExistence type="predicted"/>
<feature type="region of interest" description="Disordered" evidence="1">
    <location>
        <begin position="111"/>
        <end position="314"/>
    </location>
</feature>
<feature type="region of interest" description="Disordered" evidence="1">
    <location>
        <begin position="23"/>
        <end position="93"/>
    </location>
</feature>
<feature type="compositionally biased region" description="Low complexity" evidence="1">
    <location>
        <begin position="452"/>
        <end position="472"/>
    </location>
</feature>
<evidence type="ECO:0000256" key="1">
    <source>
        <dbReference type="SAM" id="MobiDB-lite"/>
    </source>
</evidence>
<evidence type="ECO:0000313" key="3">
    <source>
        <dbReference type="Proteomes" id="UP000231553"/>
    </source>
</evidence>
<feature type="compositionally biased region" description="Low complexity" evidence="1">
    <location>
        <begin position="59"/>
        <end position="84"/>
    </location>
</feature>
<dbReference type="EMBL" id="PGTB01000109">
    <property type="protein sequence ID" value="PJE35175.1"/>
    <property type="molecule type" value="Genomic_DNA"/>
</dbReference>
<feature type="compositionally biased region" description="Low complexity" evidence="1">
    <location>
        <begin position="124"/>
        <end position="160"/>
    </location>
</feature>
<sequence>MSDPVSNLEIEDVLSSIRRLVTEEARSAPRRQDKEAAPKAGNDRLVLTPSQRVSDDSDTPAAPDAPATTDAPDATAEASAAPEPGKGGKEVKPFALTARYSSVEYADEIEFRRSARRVLRRPPRAAAAPAGDAAGQKPVAETPAAPAGRAAANGSEAPANKGGETPLESGSKSEPWRNPEATLHDAAATSGLTEQGSADEDGAAETAAPQSERVADTAGDQAAAQPIPEATEPETGADDTAAGPEAGVTPDAGDQDNEEQESERTAMSSEAEDLPDDGVKQEERAAVEFRETGRFEQAVRAEARRSQGLSASDTLSAKIQALEAAIARKQEQWEPDGDVGDDYAGLPVNTIPWKDRVAEVRKAAAEARDTGAGPRDEPVLQLGKSASADTPRGEDSGKLVISEDEARQAVAESIAQVAELAKAHAEAALASELEDMASEDEDQTGDAEEVQASDAAEGAEAAELPGAESAAEVGEPEATEAEASAEVVTEDTVAEVEEPTAEASEPLVLGPEFAEVEDDTPESPDVDDAAEAPAVETPEVAATDAAEPAQAAEEAAEPEPVVTAAAAAEAEDAPVDLTADETVLDEDSLRELVADIVRQELQGALGERITRNVRKLVRREIHRALTAQNLE</sequence>
<feature type="compositionally biased region" description="Low complexity" evidence="1">
    <location>
        <begin position="531"/>
        <end position="568"/>
    </location>
</feature>
<feature type="compositionally biased region" description="Acidic residues" evidence="1">
    <location>
        <begin position="432"/>
        <end position="451"/>
    </location>
</feature>
<feature type="region of interest" description="Disordered" evidence="1">
    <location>
        <begin position="362"/>
        <end position="407"/>
    </location>
</feature>
<reference evidence="2 3" key="1">
    <citation type="journal article" date="2018" name="Int. J. Syst. Evol. Microbiol.">
        <title>Pseudooceanicola lipolyticus sp. nov., a marine alphaproteobacterium, reclassification of Oceanicola flagellatus as Pseudooceanicola flagellatus comb. nov. and emended description of the genus Pseudooceanicola.</title>
        <authorList>
            <person name="Huang M.-M."/>
            <person name="Guo L.-L."/>
            <person name="Wu Y.-H."/>
            <person name="Lai Q.-L."/>
            <person name="Shao Z.-Z."/>
            <person name="Wang C.-S."/>
            <person name="Wu M."/>
            <person name="Xu X.-W."/>
        </authorList>
    </citation>
    <scope>NUCLEOTIDE SEQUENCE [LARGE SCALE GENOMIC DNA]</scope>
    <source>
        <strain evidence="2 3">157</strain>
    </source>
</reference>
<evidence type="ECO:0000313" key="2">
    <source>
        <dbReference type="EMBL" id="PJE35175.1"/>
    </source>
</evidence>
<keyword evidence="3" id="KW-1185">Reference proteome</keyword>
<dbReference type="RefSeq" id="WP_100163915.1">
    <property type="nucleotide sequence ID" value="NZ_PGTB01000109.1"/>
</dbReference>
<feature type="compositionally biased region" description="Basic residues" evidence="1">
    <location>
        <begin position="114"/>
        <end position="123"/>
    </location>
</feature>
<name>A0A2M8IX99_9RHOB</name>
<feature type="region of interest" description="Disordered" evidence="1">
    <location>
        <begin position="430"/>
        <end position="577"/>
    </location>
</feature>
<feature type="compositionally biased region" description="Basic and acidic residues" evidence="1">
    <location>
        <begin position="23"/>
        <end position="37"/>
    </location>
</feature>
<organism evidence="2 3">
    <name type="scientific">Pseudooceanicola lipolyticus</name>
    <dbReference type="NCBI Taxonomy" id="2029104"/>
    <lineage>
        <taxon>Bacteria</taxon>
        <taxon>Pseudomonadati</taxon>
        <taxon>Pseudomonadota</taxon>
        <taxon>Alphaproteobacteria</taxon>
        <taxon>Rhodobacterales</taxon>
        <taxon>Paracoccaceae</taxon>
        <taxon>Pseudooceanicola</taxon>
    </lineage>
</organism>
<feature type="compositionally biased region" description="Basic and acidic residues" evidence="1">
    <location>
        <begin position="362"/>
        <end position="378"/>
    </location>
</feature>
<feature type="compositionally biased region" description="Basic and acidic residues" evidence="1">
    <location>
        <begin position="277"/>
        <end position="305"/>
    </location>
</feature>
<feature type="compositionally biased region" description="Acidic residues" evidence="1">
    <location>
        <begin position="488"/>
        <end position="500"/>
    </location>
</feature>
<protein>
    <submittedName>
        <fullName evidence="2">Uncharacterized protein</fullName>
    </submittedName>
</protein>
<dbReference type="Proteomes" id="UP000231553">
    <property type="component" value="Unassembled WGS sequence"/>
</dbReference>